<dbReference type="PATRIC" id="fig|1502723.3.peg.2408"/>
<reference evidence="4" key="1">
    <citation type="submission" date="2015-02" db="EMBL/GenBank/DDBJ databases">
        <title>Draft Genome of Frankia sp. CpI1-S.</title>
        <authorList>
            <person name="Oshone R.T."/>
            <person name="Ngom M."/>
            <person name="Ghodhbane-Gtari F."/>
            <person name="Gtari M."/>
            <person name="Morris K."/>
            <person name="Thomas K."/>
            <person name="Sen A."/>
            <person name="Tisa L.S."/>
        </authorList>
    </citation>
    <scope>NUCLEOTIDE SEQUENCE [LARGE SCALE GENOMIC DNA]</scope>
    <source>
        <strain evidence="4">CpI1-S</strain>
    </source>
</reference>
<feature type="transmembrane region" description="Helical" evidence="2">
    <location>
        <begin position="76"/>
        <end position="96"/>
    </location>
</feature>
<proteinExistence type="predicted"/>
<evidence type="ECO:0000256" key="2">
    <source>
        <dbReference type="SAM" id="Phobius"/>
    </source>
</evidence>
<reference evidence="3 4" key="2">
    <citation type="journal article" date="2016" name="Genome Announc.">
        <title>Permanent Draft Genome Sequences for Two Variants of Frankia sp. Strain CpI1, the First Frankia Strain Isolated from Root Nodules of Comptonia peregrina.</title>
        <authorList>
            <person name="Oshone R."/>
            <person name="Hurst S.G.IV."/>
            <person name="Abebe-Akele F."/>
            <person name="Simpson S."/>
            <person name="Morris K."/>
            <person name="Thomas W.K."/>
            <person name="Tisa L.S."/>
        </authorList>
    </citation>
    <scope>NUCLEOTIDE SEQUENCE [LARGE SCALE GENOMIC DNA]</scope>
    <source>
        <strain evidence="4">CpI1-S</strain>
    </source>
</reference>
<evidence type="ECO:0000313" key="4">
    <source>
        <dbReference type="Proteomes" id="UP000032545"/>
    </source>
</evidence>
<gene>
    <name evidence="3" type="ORF">FF36_03029</name>
</gene>
<sequence length="141" mass="13846">MRDDVVDACVAASGPSDERGDAVDTGDPRPGRPDVGFGAGVDASSGEGRPDGGSSDDGSSDDGRSDGAAGMGPRSYARLAAGLAGLAALAVLGLAIADPAPSRHLRGLLVSVDLVCLAGVAAAWLRVVLVVGAPGMPKRIE</sequence>
<protein>
    <submittedName>
        <fullName evidence="3">Uncharacterized protein</fullName>
    </submittedName>
</protein>
<feature type="compositionally biased region" description="Basic and acidic residues" evidence="1">
    <location>
        <begin position="16"/>
        <end position="32"/>
    </location>
</feature>
<evidence type="ECO:0000313" key="3">
    <source>
        <dbReference type="EMBL" id="KJE22663.1"/>
    </source>
</evidence>
<keyword evidence="2" id="KW-1133">Transmembrane helix</keyword>
<feature type="transmembrane region" description="Helical" evidence="2">
    <location>
        <begin position="108"/>
        <end position="131"/>
    </location>
</feature>
<dbReference type="AlphaFoldDB" id="A0A0D8BEF6"/>
<accession>A0A0D8BEF6</accession>
<dbReference type="Proteomes" id="UP000032545">
    <property type="component" value="Unassembled WGS sequence"/>
</dbReference>
<name>A0A0D8BEF6_9ACTN</name>
<keyword evidence="4" id="KW-1185">Reference proteome</keyword>
<feature type="region of interest" description="Disordered" evidence="1">
    <location>
        <begin position="1"/>
        <end position="71"/>
    </location>
</feature>
<keyword evidence="2" id="KW-0472">Membrane</keyword>
<dbReference type="EMBL" id="JYFN01000021">
    <property type="protein sequence ID" value="KJE22663.1"/>
    <property type="molecule type" value="Genomic_DNA"/>
</dbReference>
<evidence type="ECO:0000256" key="1">
    <source>
        <dbReference type="SAM" id="MobiDB-lite"/>
    </source>
</evidence>
<organism evidence="3 4">
    <name type="scientific">Frankia torreyi</name>
    <dbReference type="NCBI Taxonomy" id="1856"/>
    <lineage>
        <taxon>Bacteria</taxon>
        <taxon>Bacillati</taxon>
        <taxon>Actinomycetota</taxon>
        <taxon>Actinomycetes</taxon>
        <taxon>Frankiales</taxon>
        <taxon>Frankiaceae</taxon>
        <taxon>Frankia</taxon>
    </lineage>
</organism>
<comment type="caution">
    <text evidence="3">The sequence shown here is derived from an EMBL/GenBank/DDBJ whole genome shotgun (WGS) entry which is preliminary data.</text>
</comment>
<keyword evidence="2" id="KW-0812">Transmembrane</keyword>
<feature type="compositionally biased region" description="Low complexity" evidence="1">
    <location>
        <begin position="44"/>
        <end position="57"/>
    </location>
</feature>